<proteinExistence type="predicted"/>
<dbReference type="VEuPathDB" id="FungiDB:RhiirA1_458595"/>
<protein>
    <submittedName>
        <fullName evidence="1">Uncharacterized protein</fullName>
    </submittedName>
</protein>
<dbReference type="Proteomes" id="UP000234323">
    <property type="component" value="Unassembled WGS sequence"/>
</dbReference>
<gene>
    <name evidence="1" type="ORF">RhiirA4_486601</name>
</gene>
<evidence type="ECO:0000313" key="1">
    <source>
        <dbReference type="EMBL" id="PKY61520.1"/>
    </source>
</evidence>
<evidence type="ECO:0000313" key="2">
    <source>
        <dbReference type="Proteomes" id="UP000234323"/>
    </source>
</evidence>
<comment type="caution">
    <text evidence="1">The sequence shown here is derived from an EMBL/GenBank/DDBJ whole genome shotgun (WGS) entry which is preliminary data.</text>
</comment>
<accession>A0A2I1HRM3</accession>
<dbReference type="AlphaFoldDB" id="A0A2I1HRM3"/>
<keyword evidence="2" id="KW-1185">Reference proteome</keyword>
<name>A0A2I1HRM3_9GLOM</name>
<organism evidence="1 2">
    <name type="scientific">Rhizophagus irregularis</name>
    <dbReference type="NCBI Taxonomy" id="588596"/>
    <lineage>
        <taxon>Eukaryota</taxon>
        <taxon>Fungi</taxon>
        <taxon>Fungi incertae sedis</taxon>
        <taxon>Mucoromycota</taxon>
        <taxon>Glomeromycotina</taxon>
        <taxon>Glomeromycetes</taxon>
        <taxon>Glomerales</taxon>
        <taxon>Glomeraceae</taxon>
        <taxon>Rhizophagus</taxon>
    </lineage>
</organism>
<reference evidence="1 2" key="1">
    <citation type="submission" date="2015-10" db="EMBL/GenBank/DDBJ databases">
        <title>Genome analyses suggest a sexual origin of heterokaryosis in a supposedly ancient asexual fungus.</title>
        <authorList>
            <person name="Ropars J."/>
            <person name="Sedzielewska K."/>
            <person name="Noel J."/>
            <person name="Charron P."/>
            <person name="Farinelli L."/>
            <person name="Marton T."/>
            <person name="Kruger M."/>
            <person name="Pelin A."/>
            <person name="Brachmann A."/>
            <person name="Corradi N."/>
        </authorList>
    </citation>
    <scope>NUCLEOTIDE SEQUENCE [LARGE SCALE GENOMIC DNA]</scope>
    <source>
        <strain evidence="1 2">A4</strain>
    </source>
</reference>
<dbReference type="EMBL" id="LLXI01005467">
    <property type="protein sequence ID" value="PKY61520.1"/>
    <property type="molecule type" value="Genomic_DNA"/>
</dbReference>
<dbReference type="VEuPathDB" id="FungiDB:FUN_025533"/>
<sequence length="126" mass="14913">MKWYMGTDKLYSTQKGNSYILLHVDLLQKEKDILTIITNNRSVIKKYDKLFMVNSDRTIINTKYKISKYLTSIFCGLPVNLKTRNKYYSRIRQLLLDKLVAIKKRLKKQDKNRQTTTYIRLVVGTG</sequence>